<keyword evidence="1" id="KW-0472">Membrane</keyword>
<evidence type="ECO:0008006" key="4">
    <source>
        <dbReference type="Google" id="ProtNLM"/>
    </source>
</evidence>
<dbReference type="RefSeq" id="WP_002879143.1">
    <property type="nucleotide sequence ID" value="NZ_BNHW01000004.1"/>
</dbReference>
<evidence type="ECO:0000313" key="3">
    <source>
        <dbReference type="Proteomes" id="UP000292818"/>
    </source>
</evidence>
<keyword evidence="1" id="KW-1133">Transmembrane helix</keyword>
<dbReference type="GeneID" id="69668715"/>
<reference evidence="2 3" key="1">
    <citation type="submission" date="2019-01" db="EMBL/GenBank/DDBJ databases">
        <title>Colonization of the human gut by bovine bacteria present in Parmesan cheese.</title>
        <authorList>
            <person name="Lugli G.A."/>
            <person name="Milani C."/>
        </authorList>
    </citation>
    <scope>NUCLEOTIDE SEQUENCE [LARGE SCALE GENOMIC DNA]</scope>
    <source>
        <strain evidence="2 3">LDELB18P1</strain>
    </source>
</reference>
<dbReference type="AlphaFoldDB" id="A0A4V2E198"/>
<proteinExistence type="predicted"/>
<keyword evidence="1" id="KW-0812">Transmembrane</keyword>
<comment type="caution">
    <text evidence="2">The sequence shown here is derived from an EMBL/GenBank/DDBJ whole genome shotgun (WGS) entry which is preliminary data.</text>
</comment>
<dbReference type="InterPro" id="IPR025270">
    <property type="entry name" value="DUF4044"/>
</dbReference>
<dbReference type="Pfam" id="PF13253">
    <property type="entry name" value="DUF4044"/>
    <property type="match status" value="1"/>
</dbReference>
<dbReference type="EMBL" id="SETJ01000021">
    <property type="protein sequence ID" value="RZM16961.1"/>
    <property type="molecule type" value="Genomic_DNA"/>
</dbReference>
<name>A0A4V2E198_9LACO</name>
<feature type="transmembrane region" description="Helical" evidence="1">
    <location>
        <begin position="12"/>
        <end position="37"/>
    </location>
</feature>
<accession>A0A4V2E198</accession>
<gene>
    <name evidence="2" type="ORF">LDELB18P1_0635</name>
</gene>
<protein>
    <recommendedName>
        <fullName evidence="4">DUF4044 domain-containing protein</fullName>
    </recommendedName>
</protein>
<dbReference type="Proteomes" id="UP000292818">
    <property type="component" value="Unassembled WGS sequence"/>
</dbReference>
<evidence type="ECO:0000256" key="1">
    <source>
        <dbReference type="SAM" id="Phobius"/>
    </source>
</evidence>
<organism evidence="2 3">
    <name type="scientific">Lactobacillus delbrueckii</name>
    <dbReference type="NCBI Taxonomy" id="1584"/>
    <lineage>
        <taxon>Bacteria</taxon>
        <taxon>Bacillati</taxon>
        <taxon>Bacillota</taxon>
        <taxon>Bacilli</taxon>
        <taxon>Lactobacillales</taxon>
        <taxon>Lactobacillaceae</taxon>
        <taxon>Lactobacillus</taxon>
    </lineage>
</organism>
<sequence>MARKKKKSTFQNIENFMVVLMALITLFGVAASILYYLTAQ</sequence>
<evidence type="ECO:0000313" key="2">
    <source>
        <dbReference type="EMBL" id="RZM16961.1"/>
    </source>
</evidence>